<proteinExistence type="predicted"/>
<sequence length="895" mass="102822">MKADTESSQALYNKAFYVWHEDFLKNADTTVNSSPQPLAFVCNVDIIDLSSSETFAGFVTDQGYLYCWLWPKAINGRNDIKINPTAITCVEESVNNLSCGSNHISCVTETNTLYIWIFDQESINTNELSLKSISNPTILRNWKFPIKKIKSGSNHVLVLLSNNDLYCVKLPEQSEFKETHISELVTTKINVPEKIVEIQAGTNISTYLCENNLYFQHLSDKDHFNSNIEQCSIQRVETDDIIQSHACNNEACSYKISTARLYKDLIALGVIFDCEAAQSNDAMTSNYFSHIFIYSFEQKFISLVKYSDQSNFFKSFHWLNDHICAIFSDDTIWFRDKSSLMDEEHDIVIRPKGDTKLFFASANGKCLIINISQNMLDNSPTSNTENDKIDGGEIGFETKIENNIEGTSETLVHKSDAHLGSSIDCNKDCPKIDQKCDELDSTKEFNQAEVSNCFPSNTTFEASEADGESVRNEFGEYATLEEIKMNDDLPSYQRPTISSIITKKPQRHTFLRKGEGKIRAYKSTSSEKSESKLPSNFINNKLESNNINSTRSNPVNSITNKKKLQEYETRIFNLESENRRIMDILQETKKRYLSDVKTLYNQLKERSDEKFPLKSVVEQLQRELFVEREEKSKLKEDYDSVKLQLQNEICNKNIKRDLLNAQLVIERDRLSKEKEEIEGLYQELSNKSTNLEILVAELSSKYNKLEQDHGNLTVKYDEIDQMHTLTVNQLSKSELELYELRKELDLNKANKNTSVNELYEYINELENSLKDLKTKNETSANKNVNVESMNLPAPSPKEDCEMNKVKEYIIEKMNALKDNKLVGLSHHKSLQSNSPIYTIVDDIFNIFIEKINASQEKNNVLKRKVNILENCIKVRKDDINVLIEGHDLKNDKRQS</sequence>
<dbReference type="Gene3D" id="2.130.10.30">
    <property type="entry name" value="Regulator of chromosome condensation 1/beta-lactamase-inhibitor protein II"/>
    <property type="match status" value="1"/>
</dbReference>
<dbReference type="InterPro" id="IPR009091">
    <property type="entry name" value="RCC1/BLIP-II"/>
</dbReference>
<organism evidence="3 4">
    <name type="scientific">Cryptosporidium canis</name>
    <dbReference type="NCBI Taxonomy" id="195482"/>
    <lineage>
        <taxon>Eukaryota</taxon>
        <taxon>Sar</taxon>
        <taxon>Alveolata</taxon>
        <taxon>Apicomplexa</taxon>
        <taxon>Conoidasida</taxon>
        <taxon>Coccidia</taxon>
        <taxon>Eucoccidiorida</taxon>
        <taxon>Eimeriorina</taxon>
        <taxon>Cryptosporidiidae</taxon>
        <taxon>Cryptosporidium</taxon>
    </lineage>
</organism>
<dbReference type="SUPFAM" id="SSF50985">
    <property type="entry name" value="RCC1/BLIP-II"/>
    <property type="match status" value="1"/>
</dbReference>
<feature type="region of interest" description="Disordered" evidence="2">
    <location>
        <begin position="521"/>
        <end position="556"/>
    </location>
</feature>
<reference evidence="3" key="1">
    <citation type="submission" date="2022-10" db="EMBL/GenBank/DDBJ databases">
        <title>Adaptive evolution leads to modifications in subtelomeric GC content in a zoonotic Cryptosporidium species.</title>
        <authorList>
            <person name="Li J."/>
            <person name="Feng Y."/>
            <person name="Xiao L."/>
        </authorList>
    </citation>
    <scope>NUCLEOTIDE SEQUENCE</scope>
    <source>
        <strain evidence="3">25894</strain>
    </source>
</reference>
<comment type="caution">
    <text evidence="3">The sequence shown here is derived from an EMBL/GenBank/DDBJ whole genome shotgun (WGS) entry which is preliminary data.</text>
</comment>
<dbReference type="EMBL" id="JAPCXB010000021">
    <property type="protein sequence ID" value="KAJ1614476.1"/>
    <property type="molecule type" value="Genomic_DNA"/>
</dbReference>
<protein>
    <submittedName>
        <fullName evidence="3">Uncharacterized protein</fullName>
    </submittedName>
</protein>
<keyword evidence="4" id="KW-1185">Reference proteome</keyword>
<keyword evidence="1" id="KW-0175">Coiled coil</keyword>
<gene>
    <name evidence="3" type="ORF">OJ252_646</name>
</gene>
<feature type="coiled-coil region" evidence="1">
    <location>
        <begin position="755"/>
        <end position="782"/>
    </location>
</feature>
<feature type="coiled-coil region" evidence="1">
    <location>
        <begin position="617"/>
        <end position="715"/>
    </location>
</feature>
<evidence type="ECO:0000256" key="2">
    <source>
        <dbReference type="SAM" id="MobiDB-lite"/>
    </source>
</evidence>
<evidence type="ECO:0000313" key="3">
    <source>
        <dbReference type="EMBL" id="KAJ1614476.1"/>
    </source>
</evidence>
<evidence type="ECO:0000256" key="1">
    <source>
        <dbReference type="SAM" id="Coils"/>
    </source>
</evidence>
<evidence type="ECO:0000313" key="4">
    <source>
        <dbReference type="Proteomes" id="UP001071777"/>
    </source>
</evidence>
<accession>A0ABQ8PB53</accession>
<feature type="compositionally biased region" description="Polar residues" evidence="2">
    <location>
        <begin position="533"/>
        <end position="556"/>
    </location>
</feature>
<dbReference type="Proteomes" id="UP001071777">
    <property type="component" value="Unassembled WGS sequence"/>
</dbReference>
<name>A0ABQ8PB53_9CRYT</name>